<evidence type="ECO:0000313" key="2">
    <source>
        <dbReference type="Proteomes" id="UP000324222"/>
    </source>
</evidence>
<dbReference type="EMBL" id="VSRR010123888">
    <property type="protein sequence ID" value="MPD00680.1"/>
    <property type="molecule type" value="Genomic_DNA"/>
</dbReference>
<dbReference type="Proteomes" id="UP000324222">
    <property type="component" value="Unassembled WGS sequence"/>
</dbReference>
<keyword evidence="2" id="KW-1185">Reference proteome</keyword>
<reference evidence="1 2" key="1">
    <citation type="submission" date="2019-05" db="EMBL/GenBank/DDBJ databases">
        <title>Another draft genome of Portunus trituberculatus and its Hox gene families provides insights of decapod evolution.</title>
        <authorList>
            <person name="Jeong J.-H."/>
            <person name="Song I."/>
            <person name="Kim S."/>
            <person name="Choi T."/>
            <person name="Kim D."/>
            <person name="Ryu S."/>
            <person name="Kim W."/>
        </authorList>
    </citation>
    <scope>NUCLEOTIDE SEQUENCE [LARGE SCALE GENOMIC DNA]</scope>
    <source>
        <tissue evidence="1">Muscle</tissue>
    </source>
</reference>
<organism evidence="1 2">
    <name type="scientific">Portunus trituberculatus</name>
    <name type="common">Swimming crab</name>
    <name type="synonym">Neptunus trituberculatus</name>
    <dbReference type="NCBI Taxonomy" id="210409"/>
    <lineage>
        <taxon>Eukaryota</taxon>
        <taxon>Metazoa</taxon>
        <taxon>Ecdysozoa</taxon>
        <taxon>Arthropoda</taxon>
        <taxon>Crustacea</taxon>
        <taxon>Multicrustacea</taxon>
        <taxon>Malacostraca</taxon>
        <taxon>Eumalacostraca</taxon>
        <taxon>Eucarida</taxon>
        <taxon>Decapoda</taxon>
        <taxon>Pleocyemata</taxon>
        <taxon>Brachyura</taxon>
        <taxon>Eubrachyura</taxon>
        <taxon>Portunoidea</taxon>
        <taxon>Portunidae</taxon>
        <taxon>Portuninae</taxon>
        <taxon>Portunus</taxon>
    </lineage>
</organism>
<comment type="caution">
    <text evidence="1">The sequence shown here is derived from an EMBL/GenBank/DDBJ whole genome shotgun (WGS) entry which is preliminary data.</text>
</comment>
<evidence type="ECO:0000313" key="1">
    <source>
        <dbReference type="EMBL" id="MPD00680.1"/>
    </source>
</evidence>
<proteinExistence type="predicted"/>
<dbReference type="AlphaFoldDB" id="A0A5B7K144"/>
<name>A0A5B7K144_PORTR</name>
<accession>A0A5B7K144</accession>
<gene>
    <name evidence="1" type="ORF">E2C01_096169</name>
</gene>
<protein>
    <submittedName>
        <fullName evidence="1">Uncharacterized protein</fullName>
    </submittedName>
</protein>
<sequence>MPHNLLRIRGVCVGEKDFTWVARRGWGGAEGRALSQAWLSAAIAPTLTQLSHTDWGEGNTSSLFLYVTATVYELPETGGGGTQDGAVGGNKVRVTLC</sequence>